<organism evidence="3">
    <name type="scientific">Chrysotila carterae</name>
    <name type="common">Marine alga</name>
    <name type="synonym">Syracosphaera carterae</name>
    <dbReference type="NCBI Taxonomy" id="13221"/>
    <lineage>
        <taxon>Eukaryota</taxon>
        <taxon>Haptista</taxon>
        <taxon>Haptophyta</taxon>
        <taxon>Prymnesiophyceae</taxon>
        <taxon>Isochrysidales</taxon>
        <taxon>Isochrysidaceae</taxon>
        <taxon>Chrysotila</taxon>
    </lineage>
</organism>
<protein>
    <submittedName>
        <fullName evidence="3">Uncharacterized protein</fullName>
    </submittedName>
</protein>
<reference evidence="3" key="1">
    <citation type="submission" date="2021-01" db="EMBL/GenBank/DDBJ databases">
        <authorList>
            <person name="Corre E."/>
            <person name="Pelletier E."/>
            <person name="Niang G."/>
            <person name="Scheremetjew M."/>
            <person name="Finn R."/>
            <person name="Kale V."/>
            <person name="Holt S."/>
            <person name="Cochrane G."/>
            <person name="Meng A."/>
            <person name="Brown T."/>
            <person name="Cohen L."/>
        </authorList>
    </citation>
    <scope>NUCLEOTIDE SEQUENCE</scope>
    <source>
        <strain evidence="3">CCMP645</strain>
    </source>
</reference>
<feature type="region of interest" description="Disordered" evidence="1">
    <location>
        <begin position="96"/>
        <end position="138"/>
    </location>
</feature>
<evidence type="ECO:0000256" key="1">
    <source>
        <dbReference type="SAM" id="MobiDB-lite"/>
    </source>
</evidence>
<dbReference type="GO" id="GO:0003824">
    <property type="term" value="F:catalytic activity"/>
    <property type="evidence" value="ECO:0007669"/>
    <property type="project" value="InterPro"/>
</dbReference>
<sequence>MQHVAAASHSLTRHAARVRAQHCDLYVVRLLPAGRKIQGSSAADPSVLGNSKPCARCLQALDAAGVRRVVYTTGKPPPAAGEIDVEIRTVDELIREQAPHSSRGDAAAAARPEHATSTAGTRRKTNGRNQRIRAMGAV</sequence>
<evidence type="ECO:0000313" key="3">
    <source>
        <dbReference type="EMBL" id="CAE0757270.1"/>
    </source>
</evidence>
<dbReference type="InterPro" id="IPR016193">
    <property type="entry name" value="Cytidine_deaminase-like"/>
</dbReference>
<dbReference type="Gene3D" id="3.40.140.10">
    <property type="entry name" value="Cytidine Deaminase, domain 2"/>
    <property type="match status" value="1"/>
</dbReference>
<dbReference type="SUPFAM" id="SSF53927">
    <property type="entry name" value="Cytidine deaminase-like"/>
    <property type="match status" value="1"/>
</dbReference>
<proteinExistence type="predicted"/>
<name>A0A6S9SX50_CHRCT</name>
<gene>
    <name evidence="2" type="ORF">PCAR00345_LOCUS9862</name>
    <name evidence="3" type="ORF">PCAR00345_LOCUS9864</name>
</gene>
<dbReference type="EMBL" id="HBIZ01015930">
    <property type="protein sequence ID" value="CAE0757268.1"/>
    <property type="molecule type" value="Transcribed_RNA"/>
</dbReference>
<dbReference type="EMBL" id="HBIZ01015934">
    <property type="protein sequence ID" value="CAE0757270.1"/>
    <property type="molecule type" value="Transcribed_RNA"/>
</dbReference>
<dbReference type="AlphaFoldDB" id="A0A6S9SX50"/>
<accession>A0A6S9SX50</accession>
<evidence type="ECO:0000313" key="2">
    <source>
        <dbReference type="EMBL" id="CAE0757268.1"/>
    </source>
</evidence>